<dbReference type="EMBL" id="FNHI01000010">
    <property type="protein sequence ID" value="SDM56847.1"/>
    <property type="molecule type" value="Genomic_DNA"/>
</dbReference>
<feature type="region of interest" description="Disordered" evidence="1">
    <location>
        <begin position="37"/>
        <end position="71"/>
    </location>
</feature>
<dbReference type="Proteomes" id="UP000199063">
    <property type="component" value="Unassembled WGS sequence"/>
</dbReference>
<name>A0A1G9UA41_9ACTN</name>
<organism evidence="3 4">
    <name type="scientific">Streptomyces wuyuanensis</name>
    <dbReference type="NCBI Taxonomy" id="1196353"/>
    <lineage>
        <taxon>Bacteria</taxon>
        <taxon>Bacillati</taxon>
        <taxon>Actinomycetota</taxon>
        <taxon>Actinomycetes</taxon>
        <taxon>Kitasatosporales</taxon>
        <taxon>Streptomycetaceae</taxon>
        <taxon>Streptomyces</taxon>
    </lineage>
</organism>
<feature type="compositionally biased region" description="Low complexity" evidence="1">
    <location>
        <begin position="37"/>
        <end position="53"/>
    </location>
</feature>
<feature type="region of interest" description="Disordered" evidence="1">
    <location>
        <begin position="87"/>
        <end position="129"/>
    </location>
</feature>
<gene>
    <name evidence="3" type="ORF">SAMN05444921_11037</name>
</gene>
<feature type="compositionally biased region" description="Low complexity" evidence="1">
    <location>
        <begin position="87"/>
        <end position="101"/>
    </location>
</feature>
<evidence type="ECO:0000313" key="4">
    <source>
        <dbReference type="Proteomes" id="UP000199063"/>
    </source>
</evidence>
<dbReference type="OrthoDB" id="4327461at2"/>
<dbReference type="STRING" id="1196353.SAMN05444921_11037"/>
<dbReference type="RefSeq" id="WP_093655331.1">
    <property type="nucleotide sequence ID" value="NZ_FNHI01000010.1"/>
</dbReference>
<feature type="signal peptide" evidence="2">
    <location>
        <begin position="1"/>
        <end position="35"/>
    </location>
</feature>
<keyword evidence="2" id="KW-0732">Signal</keyword>
<keyword evidence="4" id="KW-1185">Reference proteome</keyword>
<reference evidence="4" key="1">
    <citation type="submission" date="2016-10" db="EMBL/GenBank/DDBJ databases">
        <authorList>
            <person name="Varghese N."/>
            <person name="Submissions S."/>
        </authorList>
    </citation>
    <scope>NUCLEOTIDE SEQUENCE [LARGE SCALE GENOMIC DNA]</scope>
    <source>
        <strain evidence="4">CGMCC 4.7042</strain>
    </source>
</reference>
<evidence type="ECO:0000256" key="2">
    <source>
        <dbReference type="SAM" id="SignalP"/>
    </source>
</evidence>
<dbReference type="GeneID" id="40830528"/>
<sequence length="178" mass="16412">MPSPSSRWHRVLAVVAALTAVLTGALLCSGTSATAVTGASPAGSGAATASAAGVGSGAGVDTGAAEEGRRQSAAVAPASAVALTPAAAPASADAPPAAVPAGEERLPGCGEGAGDGGLSPATPPRGSAAHELLPALPATAHGATGCSAAGDAVLDLAPERAPPALAAPGPIDLSVLRV</sequence>
<evidence type="ECO:0008006" key="5">
    <source>
        <dbReference type="Google" id="ProtNLM"/>
    </source>
</evidence>
<proteinExistence type="predicted"/>
<evidence type="ECO:0000313" key="3">
    <source>
        <dbReference type="EMBL" id="SDM56847.1"/>
    </source>
</evidence>
<accession>A0A1G9UA41</accession>
<evidence type="ECO:0000256" key="1">
    <source>
        <dbReference type="SAM" id="MobiDB-lite"/>
    </source>
</evidence>
<dbReference type="AlphaFoldDB" id="A0A1G9UA41"/>
<feature type="chain" id="PRO_5011793329" description="Secreted protein" evidence="2">
    <location>
        <begin position="36"/>
        <end position="178"/>
    </location>
</feature>
<protein>
    <recommendedName>
        <fullName evidence="5">Secreted protein</fullName>
    </recommendedName>
</protein>